<reference evidence="7" key="2">
    <citation type="submission" date="2023-06" db="EMBL/GenBank/DDBJ databases">
        <authorList>
            <person name="Ma L."/>
            <person name="Liu K.-W."/>
            <person name="Li Z."/>
            <person name="Hsiao Y.-Y."/>
            <person name="Qi Y."/>
            <person name="Fu T."/>
            <person name="Tang G."/>
            <person name="Zhang D."/>
            <person name="Sun W.-H."/>
            <person name="Liu D.-K."/>
            <person name="Li Y."/>
            <person name="Chen G.-Z."/>
            <person name="Liu X.-D."/>
            <person name="Liao X.-Y."/>
            <person name="Jiang Y.-T."/>
            <person name="Yu X."/>
            <person name="Hao Y."/>
            <person name="Huang J."/>
            <person name="Zhao X.-W."/>
            <person name="Ke S."/>
            <person name="Chen Y.-Y."/>
            <person name="Wu W.-L."/>
            <person name="Hsu J.-L."/>
            <person name="Lin Y.-F."/>
            <person name="Huang M.-D."/>
            <person name="Li C.-Y."/>
            <person name="Huang L."/>
            <person name="Wang Z.-W."/>
            <person name="Zhao X."/>
            <person name="Zhong W.-Y."/>
            <person name="Peng D.-H."/>
            <person name="Ahmad S."/>
            <person name="Lan S."/>
            <person name="Zhang J.-S."/>
            <person name="Tsai W.-C."/>
            <person name="Van De Peer Y."/>
            <person name="Liu Z.-J."/>
        </authorList>
    </citation>
    <scope>NUCLEOTIDE SEQUENCE</scope>
    <source>
        <strain evidence="7">CP</strain>
        <tissue evidence="7">Leaves</tissue>
    </source>
</reference>
<dbReference type="AlphaFoldDB" id="A0AAV9CR64"/>
<dbReference type="PANTHER" id="PTHR47830">
    <property type="entry name" value="OS11G0534100 PROTEIN"/>
    <property type="match status" value="1"/>
</dbReference>
<feature type="transmembrane region" description="Helical" evidence="6">
    <location>
        <begin position="226"/>
        <end position="246"/>
    </location>
</feature>
<proteinExistence type="inferred from homology"/>
<evidence type="ECO:0000256" key="2">
    <source>
        <dbReference type="ARBA" id="ARBA00006948"/>
    </source>
</evidence>
<dbReference type="GO" id="GO:0016020">
    <property type="term" value="C:membrane"/>
    <property type="evidence" value="ECO:0007669"/>
    <property type="project" value="UniProtKB-SubCell"/>
</dbReference>
<feature type="transmembrane region" description="Helical" evidence="6">
    <location>
        <begin position="144"/>
        <end position="161"/>
    </location>
</feature>
<keyword evidence="5 6" id="KW-0472">Membrane</keyword>
<comment type="caution">
    <text evidence="7">The sequence shown here is derived from an EMBL/GenBank/DDBJ whole genome shotgun (WGS) entry which is preliminary data.</text>
</comment>
<evidence type="ECO:0000256" key="6">
    <source>
        <dbReference type="SAM" id="Phobius"/>
    </source>
</evidence>
<dbReference type="Pfam" id="PF04819">
    <property type="entry name" value="DUF716"/>
    <property type="match status" value="1"/>
</dbReference>
<feature type="transmembrane region" description="Helical" evidence="6">
    <location>
        <begin position="111"/>
        <end position="132"/>
    </location>
</feature>
<evidence type="ECO:0000313" key="8">
    <source>
        <dbReference type="Proteomes" id="UP001180020"/>
    </source>
</evidence>
<evidence type="ECO:0000256" key="5">
    <source>
        <dbReference type="ARBA" id="ARBA00023136"/>
    </source>
</evidence>
<feature type="transmembrane region" description="Helical" evidence="6">
    <location>
        <begin position="79"/>
        <end position="99"/>
    </location>
</feature>
<dbReference type="Proteomes" id="UP001180020">
    <property type="component" value="Unassembled WGS sequence"/>
</dbReference>
<evidence type="ECO:0000313" key="7">
    <source>
        <dbReference type="EMBL" id="KAK1291031.1"/>
    </source>
</evidence>
<keyword evidence="8" id="KW-1185">Reference proteome</keyword>
<keyword evidence="4 6" id="KW-1133">Transmembrane helix</keyword>
<dbReference type="InterPro" id="IPR006904">
    <property type="entry name" value="DUF716"/>
</dbReference>
<dbReference type="PANTHER" id="PTHR47830:SF2">
    <property type="entry name" value="PROTEIN, PUTATIVE-RELATED"/>
    <property type="match status" value="1"/>
</dbReference>
<accession>A0AAV9CR64</accession>
<organism evidence="7 8">
    <name type="scientific">Acorus calamus</name>
    <name type="common">Sweet flag</name>
    <dbReference type="NCBI Taxonomy" id="4465"/>
    <lineage>
        <taxon>Eukaryota</taxon>
        <taxon>Viridiplantae</taxon>
        <taxon>Streptophyta</taxon>
        <taxon>Embryophyta</taxon>
        <taxon>Tracheophyta</taxon>
        <taxon>Spermatophyta</taxon>
        <taxon>Magnoliopsida</taxon>
        <taxon>Liliopsida</taxon>
        <taxon>Acoraceae</taxon>
        <taxon>Acorus</taxon>
    </lineage>
</organism>
<evidence type="ECO:0000256" key="3">
    <source>
        <dbReference type="ARBA" id="ARBA00022692"/>
    </source>
</evidence>
<gene>
    <name evidence="7" type="ORF">QJS10_CPB18g01945</name>
</gene>
<sequence length="267" mass="30163">MTAFLFLLPTGLRRLLFTTSTSSTTTHNHHLFRSEPWYFSDPRFKTLDLYSLLLFLPLASFSESFLFFSSSDPSLRFSFLRQSLLLLLFWLLLLLILLRDAFPSFLPLHDSLLFLFASFAFSIEYFLIATPFETSGPAPRMYHFWGNLNLVCIGSCLILSFRPTALFADVALSLGLVLKANWALQVGLSLYTEGFAPVGCGYRPPAPPGKCELDEDLSRAVALVDLLFVGHVMVVVVVFLMVFWMFGRGRSHPRSSSLSSIPMFEIE</sequence>
<evidence type="ECO:0000256" key="1">
    <source>
        <dbReference type="ARBA" id="ARBA00004141"/>
    </source>
</evidence>
<keyword evidence="3 6" id="KW-0812">Transmembrane</keyword>
<protein>
    <submittedName>
        <fullName evidence="7">Uncharacterized protein</fullName>
    </submittedName>
</protein>
<feature type="transmembrane region" description="Helical" evidence="6">
    <location>
        <begin position="47"/>
        <end position="67"/>
    </location>
</feature>
<comment type="subcellular location">
    <subcellularLocation>
        <location evidence="1">Membrane</location>
        <topology evidence="1">Multi-pass membrane protein</topology>
    </subcellularLocation>
</comment>
<comment type="similarity">
    <text evidence="2">Belongs to the TMEM45 family.</text>
</comment>
<reference evidence="7" key="1">
    <citation type="journal article" date="2023" name="Nat. Commun.">
        <title>Diploid and tetraploid genomes of Acorus and the evolution of monocots.</title>
        <authorList>
            <person name="Ma L."/>
            <person name="Liu K.W."/>
            <person name="Li Z."/>
            <person name="Hsiao Y.Y."/>
            <person name="Qi Y."/>
            <person name="Fu T."/>
            <person name="Tang G.D."/>
            <person name="Zhang D."/>
            <person name="Sun W.H."/>
            <person name="Liu D.K."/>
            <person name="Li Y."/>
            <person name="Chen G.Z."/>
            <person name="Liu X.D."/>
            <person name="Liao X.Y."/>
            <person name="Jiang Y.T."/>
            <person name="Yu X."/>
            <person name="Hao Y."/>
            <person name="Huang J."/>
            <person name="Zhao X.W."/>
            <person name="Ke S."/>
            <person name="Chen Y.Y."/>
            <person name="Wu W.L."/>
            <person name="Hsu J.L."/>
            <person name="Lin Y.F."/>
            <person name="Huang M.D."/>
            <person name="Li C.Y."/>
            <person name="Huang L."/>
            <person name="Wang Z.W."/>
            <person name="Zhao X."/>
            <person name="Zhong W.Y."/>
            <person name="Peng D.H."/>
            <person name="Ahmad S."/>
            <person name="Lan S."/>
            <person name="Zhang J.S."/>
            <person name="Tsai W.C."/>
            <person name="Van de Peer Y."/>
            <person name="Liu Z.J."/>
        </authorList>
    </citation>
    <scope>NUCLEOTIDE SEQUENCE</scope>
    <source>
        <strain evidence="7">CP</strain>
    </source>
</reference>
<name>A0AAV9CR64_ACOCL</name>
<evidence type="ECO:0000256" key="4">
    <source>
        <dbReference type="ARBA" id="ARBA00022989"/>
    </source>
</evidence>
<dbReference type="EMBL" id="JAUJYO010000018">
    <property type="protein sequence ID" value="KAK1291031.1"/>
    <property type="molecule type" value="Genomic_DNA"/>
</dbReference>